<dbReference type="AlphaFoldDB" id="X1DBV2"/>
<protein>
    <submittedName>
        <fullName evidence="1">Uncharacterized protein</fullName>
    </submittedName>
</protein>
<reference evidence="1" key="1">
    <citation type="journal article" date="2014" name="Front. Microbiol.">
        <title>High frequency of phylogenetically diverse reductive dehalogenase-homologous genes in deep subseafloor sedimentary metagenomes.</title>
        <authorList>
            <person name="Kawai M."/>
            <person name="Futagami T."/>
            <person name="Toyoda A."/>
            <person name="Takaki Y."/>
            <person name="Nishi S."/>
            <person name="Hori S."/>
            <person name="Arai W."/>
            <person name="Tsubouchi T."/>
            <person name="Morono Y."/>
            <person name="Uchiyama I."/>
            <person name="Ito T."/>
            <person name="Fujiyama A."/>
            <person name="Inagaki F."/>
            <person name="Takami H."/>
        </authorList>
    </citation>
    <scope>NUCLEOTIDE SEQUENCE</scope>
    <source>
        <strain evidence="1">Expedition CK06-06</strain>
    </source>
</reference>
<comment type="caution">
    <text evidence="1">The sequence shown here is derived from an EMBL/GenBank/DDBJ whole genome shotgun (WGS) entry which is preliminary data.</text>
</comment>
<proteinExistence type="predicted"/>
<gene>
    <name evidence="1" type="ORF">S01H4_36633</name>
</gene>
<accession>X1DBV2</accession>
<organism evidence="1">
    <name type="scientific">marine sediment metagenome</name>
    <dbReference type="NCBI Taxonomy" id="412755"/>
    <lineage>
        <taxon>unclassified sequences</taxon>
        <taxon>metagenomes</taxon>
        <taxon>ecological metagenomes</taxon>
    </lineage>
</organism>
<sequence length="89" mass="9931">MPRGRLLKTKVKEAFKIAEAAARGKASGEAKAHKKKDLTESFKEHIGKILDRSDPKNMADAVIVAGLAYLGYEKPTLLVERWFCRSRTS</sequence>
<evidence type="ECO:0000313" key="1">
    <source>
        <dbReference type="EMBL" id="GAG93911.1"/>
    </source>
</evidence>
<name>X1DBV2_9ZZZZ</name>
<dbReference type="EMBL" id="BART01019602">
    <property type="protein sequence ID" value="GAG93911.1"/>
    <property type="molecule type" value="Genomic_DNA"/>
</dbReference>